<comment type="caution">
    <text evidence="4">The sequence shown here is derived from an EMBL/GenBank/DDBJ whole genome shotgun (WGS) entry which is preliminary data.</text>
</comment>
<dbReference type="Pfam" id="PF13416">
    <property type="entry name" value="SBP_bac_8"/>
    <property type="match status" value="1"/>
</dbReference>
<dbReference type="InterPro" id="IPR006059">
    <property type="entry name" value="SBP"/>
</dbReference>
<evidence type="ECO:0000256" key="1">
    <source>
        <dbReference type="ARBA" id="ARBA00008520"/>
    </source>
</evidence>
<dbReference type="GO" id="GO:0015768">
    <property type="term" value="P:maltose transport"/>
    <property type="evidence" value="ECO:0007669"/>
    <property type="project" value="TreeGrafter"/>
</dbReference>
<protein>
    <recommendedName>
        <fullName evidence="6">ABC transporter substrate-binding protein</fullName>
    </recommendedName>
</protein>
<evidence type="ECO:0000256" key="3">
    <source>
        <dbReference type="ARBA" id="ARBA00022729"/>
    </source>
</evidence>
<evidence type="ECO:0000313" key="4">
    <source>
        <dbReference type="EMBL" id="OGH64543.1"/>
    </source>
</evidence>
<dbReference type="EMBL" id="MFQB01000057">
    <property type="protein sequence ID" value="OGH64543.1"/>
    <property type="molecule type" value="Genomic_DNA"/>
</dbReference>
<dbReference type="AlphaFoldDB" id="A0A1F6LZ25"/>
<proteinExistence type="inferred from homology"/>
<dbReference type="PANTHER" id="PTHR30061">
    <property type="entry name" value="MALTOSE-BINDING PERIPLASMIC PROTEIN"/>
    <property type="match status" value="1"/>
</dbReference>
<comment type="similarity">
    <text evidence="1">Belongs to the bacterial solute-binding protein 1 family.</text>
</comment>
<evidence type="ECO:0000256" key="2">
    <source>
        <dbReference type="ARBA" id="ARBA00022448"/>
    </source>
</evidence>
<name>A0A1F6LZ25_9BACT</name>
<accession>A0A1F6LZ25</accession>
<keyword evidence="2" id="KW-0813">Transport</keyword>
<gene>
    <name evidence="4" type="ORF">A3J66_01615</name>
</gene>
<sequence length="456" mass="51351">MRRRLFALFSLSLILLLGVGCKGLSEQELLSVQPVTLTYWTVFNDVDALQQLADAYHREHPYITIDVKQIRYEEFDKLFVNALADDVAPDLVSLHVRWLGRYQHRLSGMPQSVKIASLTYKGKYSKEPVVTFETHAMPSARTIQSNFAGTVAEDVVYDGYIFGLPLTLDSLAIYYNKDLLDQSGIATAPTTWEELRDAIKETTRFDANGNIVQSGISLGTSQTIPNATDIFAALMMQNGVNVMDKGTVTLAYNIRSLQSSHPTLEALRFYTDFARPTKDVYSWNDTLGDAFESFAQGRSVFYMGFAYDQSRIRARAPQMNLAVIPLPQLNEAKPVNVANYWVESVVLKSEQRDIAWDFIRFITLPDNIKTYSAATAQPSPLRAHIAEQKEDPTLGPFATQVLTAKNWYHGRDIDTANAALKNLISNYLLPYPEDVNPDKRDQNLLLDTARIIQQTL</sequence>
<dbReference type="STRING" id="1798680.A3J66_01615"/>
<reference evidence="4 5" key="1">
    <citation type="journal article" date="2016" name="Nat. Commun.">
        <title>Thousands of microbial genomes shed light on interconnected biogeochemical processes in an aquifer system.</title>
        <authorList>
            <person name="Anantharaman K."/>
            <person name="Brown C.T."/>
            <person name="Hug L.A."/>
            <person name="Sharon I."/>
            <person name="Castelle C.J."/>
            <person name="Probst A.J."/>
            <person name="Thomas B.C."/>
            <person name="Singh A."/>
            <person name="Wilkins M.J."/>
            <person name="Karaoz U."/>
            <person name="Brodie E.L."/>
            <person name="Williams K.H."/>
            <person name="Hubbard S.S."/>
            <person name="Banfield J.F."/>
        </authorList>
    </citation>
    <scope>NUCLEOTIDE SEQUENCE [LARGE SCALE GENOMIC DNA]</scope>
</reference>
<dbReference type="Proteomes" id="UP000176282">
    <property type="component" value="Unassembled WGS sequence"/>
</dbReference>
<dbReference type="PROSITE" id="PS51257">
    <property type="entry name" value="PROKAR_LIPOPROTEIN"/>
    <property type="match status" value="1"/>
</dbReference>
<evidence type="ECO:0008006" key="6">
    <source>
        <dbReference type="Google" id="ProtNLM"/>
    </source>
</evidence>
<dbReference type="PANTHER" id="PTHR30061:SF50">
    <property type="entry name" value="MALTOSE_MALTODEXTRIN-BINDING PERIPLASMIC PROTEIN"/>
    <property type="match status" value="1"/>
</dbReference>
<dbReference type="SUPFAM" id="SSF53850">
    <property type="entry name" value="Periplasmic binding protein-like II"/>
    <property type="match status" value="1"/>
</dbReference>
<dbReference type="GO" id="GO:1901982">
    <property type="term" value="F:maltose binding"/>
    <property type="evidence" value="ECO:0007669"/>
    <property type="project" value="TreeGrafter"/>
</dbReference>
<dbReference type="Gene3D" id="3.40.190.10">
    <property type="entry name" value="Periplasmic binding protein-like II"/>
    <property type="match status" value="1"/>
</dbReference>
<dbReference type="GO" id="GO:0042956">
    <property type="term" value="P:maltodextrin transmembrane transport"/>
    <property type="evidence" value="ECO:0007669"/>
    <property type="project" value="TreeGrafter"/>
</dbReference>
<evidence type="ECO:0000313" key="5">
    <source>
        <dbReference type="Proteomes" id="UP000176282"/>
    </source>
</evidence>
<keyword evidence="3" id="KW-0732">Signal</keyword>
<organism evidence="4 5">
    <name type="scientific">Candidatus Magasanikbacteria bacterium RIFCSPHIGHO2_02_FULL_47_14</name>
    <dbReference type="NCBI Taxonomy" id="1798680"/>
    <lineage>
        <taxon>Bacteria</taxon>
        <taxon>Candidatus Magasanikiibacteriota</taxon>
    </lineage>
</organism>
<dbReference type="GO" id="GO:0055052">
    <property type="term" value="C:ATP-binding cassette (ABC) transporter complex, substrate-binding subunit-containing"/>
    <property type="evidence" value="ECO:0007669"/>
    <property type="project" value="TreeGrafter"/>
</dbReference>